<dbReference type="GO" id="GO:0004159">
    <property type="term" value="F:dihydropyrimidine dehydrogenase (NAD+) activity"/>
    <property type="evidence" value="ECO:0007669"/>
    <property type="project" value="UniProtKB-EC"/>
</dbReference>
<evidence type="ECO:0000256" key="1">
    <source>
        <dbReference type="ARBA" id="ARBA00023002"/>
    </source>
</evidence>
<dbReference type="PANTHER" id="PTHR43073">
    <property type="entry name" value="DIHYDROPYRIMIDINE DEHYDROGENASE [NADP(+)]"/>
    <property type="match status" value="1"/>
</dbReference>
<dbReference type="Gene3D" id="3.50.50.60">
    <property type="entry name" value="FAD/NAD(P)-binding domain"/>
    <property type="match status" value="2"/>
</dbReference>
<evidence type="ECO:0000256" key="5">
    <source>
        <dbReference type="ARBA" id="ARBA00048792"/>
    </source>
</evidence>
<dbReference type="AlphaFoldDB" id="A0A1Y2LB02"/>
<evidence type="ECO:0000313" key="12">
    <source>
        <dbReference type="Proteomes" id="UP000193396"/>
    </source>
</evidence>
<evidence type="ECO:0000256" key="8">
    <source>
        <dbReference type="ARBA" id="ARBA00049728"/>
    </source>
</evidence>
<evidence type="ECO:0000313" key="11">
    <source>
        <dbReference type="EMBL" id="OSQ47776.1"/>
    </source>
</evidence>
<proteinExistence type="predicted"/>
<reference evidence="11 12" key="1">
    <citation type="submission" date="2014-03" db="EMBL/GenBank/DDBJ databases">
        <title>The draft genome sequence of Thalassospira alkalitolerans JCM 18968.</title>
        <authorList>
            <person name="Lai Q."/>
            <person name="Shao Z."/>
        </authorList>
    </citation>
    <scope>NUCLEOTIDE SEQUENCE [LARGE SCALE GENOMIC DNA]</scope>
    <source>
        <strain evidence="11 12">JCM 18968</strain>
    </source>
</reference>
<feature type="domain" description="Dihydroprymidine dehydrogenase" evidence="10">
    <location>
        <begin position="29"/>
        <end position="137"/>
    </location>
</feature>
<dbReference type="OrthoDB" id="9803192at2"/>
<protein>
    <recommendedName>
        <fullName evidence="8">dihydrouracil dehydrogenase (NAD(+))</fullName>
        <ecNumber evidence="8">1.3.1.1</ecNumber>
    </recommendedName>
    <alternativeName>
        <fullName evidence="3">Dihydrothymine dehydrogenase</fullName>
    </alternativeName>
    <alternativeName>
        <fullName evidence="2">Dihydrouracil dehydrogenase</fullName>
    </alternativeName>
</protein>
<comment type="caution">
    <text evidence="11">The sequence shown here is derived from an EMBL/GenBank/DDBJ whole genome shotgun (WGS) entry which is preliminary data.</text>
</comment>
<dbReference type="PRINTS" id="PR00368">
    <property type="entry name" value="FADPNR"/>
</dbReference>
<dbReference type="EC" id="1.3.1.1" evidence="8"/>
<dbReference type="SUPFAM" id="SSF51971">
    <property type="entry name" value="Nucleotide-binding domain"/>
    <property type="match status" value="2"/>
</dbReference>
<dbReference type="InterPro" id="IPR023753">
    <property type="entry name" value="FAD/NAD-binding_dom"/>
</dbReference>
<evidence type="ECO:0000256" key="3">
    <source>
        <dbReference type="ARBA" id="ARBA00032722"/>
    </source>
</evidence>
<dbReference type="PANTHER" id="PTHR43073:SF2">
    <property type="entry name" value="DIHYDROPYRIMIDINE DEHYDROGENASE [NADP(+)]"/>
    <property type="match status" value="1"/>
</dbReference>
<evidence type="ECO:0000256" key="4">
    <source>
        <dbReference type="ARBA" id="ARBA00047685"/>
    </source>
</evidence>
<evidence type="ECO:0000256" key="7">
    <source>
        <dbReference type="ARBA" id="ARBA00049714"/>
    </source>
</evidence>
<dbReference type="Pfam" id="PF07992">
    <property type="entry name" value="Pyr_redox_2"/>
    <property type="match status" value="1"/>
</dbReference>
<dbReference type="EMBL" id="JFKB01000007">
    <property type="protein sequence ID" value="OSQ47776.1"/>
    <property type="molecule type" value="Genomic_DNA"/>
</dbReference>
<gene>
    <name evidence="11" type="ORF">TALK_12060</name>
</gene>
<dbReference type="Pfam" id="PF14691">
    <property type="entry name" value="Fer4_20"/>
    <property type="match status" value="1"/>
</dbReference>
<dbReference type="InterPro" id="IPR028261">
    <property type="entry name" value="DPD_II"/>
</dbReference>
<dbReference type="InterPro" id="IPR009051">
    <property type="entry name" value="Helical_ferredxn"/>
</dbReference>
<evidence type="ECO:0000259" key="9">
    <source>
        <dbReference type="Pfam" id="PF07992"/>
    </source>
</evidence>
<comment type="catalytic activity">
    <reaction evidence="4">
        <text>5,6-dihydrothymine + NAD(+) = thymine + NADH + H(+)</text>
        <dbReference type="Rhea" id="RHEA:28791"/>
        <dbReference type="ChEBI" id="CHEBI:15378"/>
        <dbReference type="ChEBI" id="CHEBI:17821"/>
        <dbReference type="ChEBI" id="CHEBI:27468"/>
        <dbReference type="ChEBI" id="CHEBI:57540"/>
        <dbReference type="ChEBI" id="CHEBI:57945"/>
        <dbReference type="EC" id="1.3.1.1"/>
    </reaction>
</comment>
<dbReference type="GO" id="GO:0051536">
    <property type="term" value="F:iron-sulfur cluster binding"/>
    <property type="evidence" value="ECO:0007669"/>
    <property type="project" value="InterPro"/>
</dbReference>
<accession>A0A1Y2LB02</accession>
<evidence type="ECO:0000256" key="2">
    <source>
        <dbReference type="ARBA" id="ARBA00030119"/>
    </source>
</evidence>
<comment type="function">
    <text evidence="6">Involved in pyrimidine base degradation. Catalyzes physiologically the reduction of uracil to 5,6-dihydrouracil (DHU) by using NADH as a specific cosubstrate. It also catalyzes the reverse reaction and the reduction of thymine to 5,6-dihydrothymine (DHT).</text>
</comment>
<evidence type="ECO:0000256" key="6">
    <source>
        <dbReference type="ARBA" id="ARBA00049578"/>
    </source>
</evidence>
<name>A0A1Y2LB02_9PROT</name>
<keyword evidence="12" id="KW-1185">Reference proteome</keyword>
<dbReference type="PRINTS" id="PR00469">
    <property type="entry name" value="PNDRDTASEII"/>
</dbReference>
<dbReference type="Gene3D" id="1.10.1060.10">
    <property type="entry name" value="Alpha-helical ferredoxin"/>
    <property type="match status" value="1"/>
</dbReference>
<organism evidence="11 12">
    <name type="scientific">Thalassospira alkalitolerans</name>
    <dbReference type="NCBI Taxonomy" id="1293890"/>
    <lineage>
        <taxon>Bacteria</taxon>
        <taxon>Pseudomonadati</taxon>
        <taxon>Pseudomonadota</taxon>
        <taxon>Alphaproteobacteria</taxon>
        <taxon>Rhodospirillales</taxon>
        <taxon>Thalassospiraceae</taxon>
        <taxon>Thalassospira</taxon>
    </lineage>
</organism>
<sequence length="455" mass="47898">MTNLQAKQASKSGAMPGGAHASVTGDVDSNFSDLHPAYSTLQAMAESNRCLYCYDAPCVTACPTSIDIPSFIRKISTGNPDGAAKTILSANIMGGTCARACPTEVLCEQACVRNVSEDVAVEIGSLQRFAVDHLMARDELPHPFKRAAATGKQIAVVGAGPAGLSCAHRAAMLGHDVTVFEAKAKPGGLNEYGLAAYKMTHDFAQREVEFLLGIGGIRIEYGKALGRDITLGALRDGYDAVFVGVGLGSSNNLGLPGEAFDGVDDAISFIEQLRQTEPKSDMPVGHNVIVIGGGNTAIDAAVQAKRLGADEVTLVYRRGAEHMSATEFEQELAKINGVIVRYWAKPVAIKANGKLIGMEFEKTELRDGKLVGTGETFDIRADQILKAIGQKIKTDDLAGMEISGGKIVVDDKYQTTAPGIFAGGDCIKSGEDLTVQSVEDGKQAAIAIDAFLKSA</sequence>
<comment type="subunit">
    <text evidence="7">Heterotetramer of 2 PreA and 2 PreT subunits.</text>
</comment>
<dbReference type="SUPFAM" id="SSF46548">
    <property type="entry name" value="alpha-helical ferredoxin"/>
    <property type="match status" value="1"/>
</dbReference>
<keyword evidence="1" id="KW-0560">Oxidoreductase</keyword>
<dbReference type="Proteomes" id="UP000193396">
    <property type="component" value="Unassembled WGS sequence"/>
</dbReference>
<dbReference type="RefSeq" id="WP_085619171.1">
    <property type="nucleotide sequence ID" value="NZ_JFKB01000007.1"/>
</dbReference>
<dbReference type="STRING" id="1293890.TALK_12060"/>
<evidence type="ECO:0000259" key="10">
    <source>
        <dbReference type="Pfam" id="PF14691"/>
    </source>
</evidence>
<dbReference type="InterPro" id="IPR036188">
    <property type="entry name" value="FAD/NAD-bd_sf"/>
</dbReference>
<feature type="domain" description="FAD/NAD(P)-binding" evidence="9">
    <location>
        <begin position="153"/>
        <end position="441"/>
    </location>
</feature>
<comment type="catalytic activity">
    <reaction evidence="5">
        <text>5,6-dihydrouracil + NAD(+) = uracil + NADH + H(+)</text>
        <dbReference type="Rhea" id="RHEA:20189"/>
        <dbReference type="ChEBI" id="CHEBI:15378"/>
        <dbReference type="ChEBI" id="CHEBI:15901"/>
        <dbReference type="ChEBI" id="CHEBI:17568"/>
        <dbReference type="ChEBI" id="CHEBI:57540"/>
        <dbReference type="ChEBI" id="CHEBI:57945"/>
        <dbReference type="EC" id="1.3.1.1"/>
    </reaction>
</comment>